<keyword evidence="1" id="KW-1133">Transmembrane helix</keyword>
<keyword evidence="1" id="KW-0812">Transmembrane</keyword>
<dbReference type="EMBL" id="MU167250">
    <property type="protein sequence ID" value="KAG0147206.1"/>
    <property type="molecule type" value="Genomic_DNA"/>
</dbReference>
<comment type="caution">
    <text evidence="2">The sequence shown here is derived from an EMBL/GenBank/DDBJ whole genome shotgun (WGS) entry which is preliminary data.</text>
</comment>
<proteinExistence type="predicted"/>
<evidence type="ECO:0000313" key="3">
    <source>
        <dbReference type="Proteomes" id="UP000886653"/>
    </source>
</evidence>
<name>A0A9P6NHR2_9BASI</name>
<feature type="transmembrane region" description="Helical" evidence="1">
    <location>
        <begin position="12"/>
        <end position="35"/>
    </location>
</feature>
<evidence type="ECO:0000313" key="2">
    <source>
        <dbReference type="EMBL" id="KAG0147206.1"/>
    </source>
</evidence>
<dbReference type="AlphaFoldDB" id="A0A9P6NHR2"/>
<reference evidence="2" key="1">
    <citation type="submission" date="2013-11" db="EMBL/GenBank/DDBJ databases">
        <title>Genome sequence of the fusiform rust pathogen reveals effectors for host alternation and coevolution with pine.</title>
        <authorList>
            <consortium name="DOE Joint Genome Institute"/>
            <person name="Smith K."/>
            <person name="Pendleton A."/>
            <person name="Kubisiak T."/>
            <person name="Anderson C."/>
            <person name="Salamov A."/>
            <person name="Aerts A."/>
            <person name="Riley R."/>
            <person name="Clum A."/>
            <person name="Lindquist E."/>
            <person name="Ence D."/>
            <person name="Campbell M."/>
            <person name="Kronenberg Z."/>
            <person name="Feau N."/>
            <person name="Dhillon B."/>
            <person name="Hamelin R."/>
            <person name="Burleigh J."/>
            <person name="Smith J."/>
            <person name="Yandell M."/>
            <person name="Nelson C."/>
            <person name="Grigoriev I."/>
            <person name="Davis J."/>
        </authorList>
    </citation>
    <scope>NUCLEOTIDE SEQUENCE</scope>
    <source>
        <strain evidence="2">G11</strain>
    </source>
</reference>
<keyword evidence="1" id="KW-0472">Membrane</keyword>
<dbReference type="Proteomes" id="UP000886653">
    <property type="component" value="Unassembled WGS sequence"/>
</dbReference>
<organism evidence="2 3">
    <name type="scientific">Cronartium quercuum f. sp. fusiforme G11</name>
    <dbReference type="NCBI Taxonomy" id="708437"/>
    <lineage>
        <taxon>Eukaryota</taxon>
        <taxon>Fungi</taxon>
        <taxon>Dikarya</taxon>
        <taxon>Basidiomycota</taxon>
        <taxon>Pucciniomycotina</taxon>
        <taxon>Pucciniomycetes</taxon>
        <taxon>Pucciniales</taxon>
        <taxon>Coleosporiaceae</taxon>
        <taxon>Cronartium</taxon>
    </lineage>
</organism>
<evidence type="ECO:0000256" key="1">
    <source>
        <dbReference type="SAM" id="Phobius"/>
    </source>
</evidence>
<keyword evidence="3" id="KW-1185">Reference proteome</keyword>
<protein>
    <submittedName>
        <fullName evidence="2">Uncharacterized protein</fullName>
    </submittedName>
</protein>
<accession>A0A9P6NHR2</accession>
<gene>
    <name evidence="2" type="ORF">CROQUDRAFT_478452</name>
</gene>
<sequence>MLDYYSYQLSSMYSLNTIIRGFCLISVYIFTYAWIVSTKSIRQTNHCPYSPHFCYYTSKTVQQRLWFPFLMQST</sequence>